<evidence type="ECO:0000313" key="9">
    <source>
        <dbReference type="EMBL" id="PNY26338.1"/>
    </source>
</evidence>
<dbReference type="EMBL" id="NRSZ01000567">
    <property type="protein sequence ID" value="PNY26338.1"/>
    <property type="molecule type" value="Genomic_DNA"/>
</dbReference>
<feature type="compositionally biased region" description="Pro residues" evidence="6">
    <location>
        <begin position="88"/>
        <end position="99"/>
    </location>
</feature>
<feature type="transmembrane region" description="Helical" evidence="7">
    <location>
        <begin position="704"/>
        <end position="724"/>
    </location>
</feature>
<sequence>MRFGKTLRDAVYEPWRGEYIDYGKLKSLLHEDKVDDDGAVAWTEDDENRFCDEIFNVQLDKVARFQQERFDALKQRVDAAFDTLKELAPPPPPPPPPPDAEGDAEGDGDGDAAAASPPAARADVAAPRLRELEKELDDIATEVKELKKYSNVNYTGFLKMVKKHDRKRGDRYKVRPMMQLSLAQRPFNSEQAYSPLLNKLGIVYFAIRQQLEGGDQVPPLDLESQGGTRNGERYTAHKFWVHHDNLLEVKTLILRWLPALVYSEQTAKELDGNDSPAITSLYFDNKKFELYSEKVQRQSEASSLRLRWYGELSSRPEIFVEQKTADADGSSQEYRFTIKDKWVKPFLDGEYAMEKSIQKMERQGVSAEQVDHYKATVARIQGFLQQRKLSPVLRANYVRTAFQKPADDRVRISIDTDLAFIREDTLDTDRPCRDPNDWHRSEIDGSNMSYPFKNINQSEVSKFPHAVLEIKLKEDGNRKRPSWVEDLMASHLVHPTPRFSKFVHGVASLFEDYVNNLPFWLSDLETDIRKDPQKAFEEEEQRRAQRADDAMAVGSLMGTLPSSYRAAQSSPVSKSYLAERMAADSRALLSHSLGRRSALGAGEEEGESSSAPRQSQGRGAYGTLSSVLPGLSLSKYARAKRAEKAQLPAGVVEPTQWIKNMGELKVEPKVWLANERTFLKWQHICILQGGLAVGLYTAAGQNEVAGVMGILYILIAAFAGIWGYRMLRVRRIMILERSGKDFDNMFGPMVISIALMAALIVNFVFQYREAFSRMGNAGENETMGEELR</sequence>
<evidence type="ECO:0000256" key="5">
    <source>
        <dbReference type="ARBA" id="ARBA00023136"/>
    </source>
</evidence>
<dbReference type="InterPro" id="IPR004331">
    <property type="entry name" value="SPX_dom"/>
</dbReference>
<dbReference type="Gene3D" id="3.20.100.30">
    <property type="entry name" value="VTC, catalytic tunnel domain"/>
    <property type="match status" value="1"/>
</dbReference>
<dbReference type="InterPro" id="IPR051572">
    <property type="entry name" value="VTC_Complex_Subunit"/>
</dbReference>
<dbReference type="PANTHER" id="PTHR46140">
    <property type="entry name" value="VACUOLAR TRANSPORTER CHAPERONE 1-RELATED"/>
    <property type="match status" value="1"/>
</dbReference>
<evidence type="ECO:0000259" key="8">
    <source>
        <dbReference type="PROSITE" id="PS51382"/>
    </source>
</evidence>
<feature type="region of interest" description="Disordered" evidence="6">
    <location>
        <begin position="598"/>
        <end position="620"/>
    </location>
</feature>
<keyword evidence="5 7" id="KW-0472">Membrane</keyword>
<dbReference type="Pfam" id="PF09359">
    <property type="entry name" value="VTC"/>
    <property type="match status" value="1"/>
</dbReference>
<dbReference type="STRING" id="45235.A0A2K3QFL4"/>
<evidence type="ECO:0000256" key="3">
    <source>
        <dbReference type="ARBA" id="ARBA00022692"/>
    </source>
</evidence>
<feature type="transmembrane region" description="Helical" evidence="7">
    <location>
        <begin position="745"/>
        <end position="765"/>
    </location>
</feature>
<dbReference type="Pfam" id="PF02656">
    <property type="entry name" value="DUF202"/>
    <property type="match status" value="1"/>
</dbReference>
<dbReference type="GO" id="GO:0033254">
    <property type="term" value="C:vacuolar transporter chaperone complex"/>
    <property type="evidence" value="ECO:0007669"/>
    <property type="project" value="TreeGrafter"/>
</dbReference>
<comment type="caution">
    <text evidence="9">The sequence shown here is derived from an EMBL/GenBank/DDBJ whole genome shotgun (WGS) entry which is preliminary data.</text>
</comment>
<accession>A0A2K3QFL4</accession>
<keyword evidence="4 7" id="KW-1133">Transmembrane helix</keyword>
<dbReference type="FunFam" id="3.20.100.30:FF:000002">
    <property type="entry name" value="Vacuolar transporter chaperone"/>
    <property type="match status" value="1"/>
</dbReference>
<dbReference type="InterPro" id="IPR042267">
    <property type="entry name" value="VTC_sf"/>
</dbReference>
<dbReference type="PROSITE" id="PS51382">
    <property type="entry name" value="SPX"/>
    <property type="match status" value="1"/>
</dbReference>
<evidence type="ECO:0000256" key="6">
    <source>
        <dbReference type="SAM" id="MobiDB-lite"/>
    </source>
</evidence>
<dbReference type="InterPro" id="IPR003807">
    <property type="entry name" value="DUF202"/>
</dbReference>
<keyword evidence="10" id="KW-1185">Reference proteome</keyword>
<dbReference type="Proteomes" id="UP000236621">
    <property type="component" value="Unassembled WGS sequence"/>
</dbReference>
<dbReference type="AlphaFoldDB" id="A0A2K3QFL4"/>
<dbReference type="GO" id="GO:0000329">
    <property type="term" value="C:fungal-type vacuole membrane"/>
    <property type="evidence" value="ECO:0007669"/>
    <property type="project" value="TreeGrafter"/>
</dbReference>
<protein>
    <submittedName>
        <fullName evidence="9">Vacuolar transporter chaperone 3</fullName>
    </submittedName>
</protein>
<evidence type="ECO:0000256" key="4">
    <source>
        <dbReference type="ARBA" id="ARBA00022989"/>
    </source>
</evidence>
<evidence type="ECO:0000256" key="1">
    <source>
        <dbReference type="ARBA" id="ARBA00004128"/>
    </source>
</evidence>
<feature type="compositionally biased region" description="Low complexity" evidence="6">
    <location>
        <begin position="111"/>
        <end position="125"/>
    </location>
</feature>
<gene>
    <name evidence="9" type="ORF">TCAP_03734</name>
</gene>
<feature type="compositionally biased region" description="Acidic residues" evidence="6">
    <location>
        <begin position="100"/>
        <end position="110"/>
    </location>
</feature>
<reference evidence="9 10" key="1">
    <citation type="submission" date="2017-08" db="EMBL/GenBank/DDBJ databases">
        <title>Harnessing the power of phylogenomics to disentangle the directionality and signatures of interkingdom host jumping in the parasitic fungal genus Tolypocladium.</title>
        <authorList>
            <person name="Quandt C.A."/>
            <person name="Patterson W."/>
            <person name="Spatafora J.W."/>
        </authorList>
    </citation>
    <scope>NUCLEOTIDE SEQUENCE [LARGE SCALE GENOMIC DNA]</scope>
    <source>
        <strain evidence="9 10">CBS 113982</strain>
    </source>
</reference>
<organism evidence="9 10">
    <name type="scientific">Tolypocladium capitatum</name>
    <dbReference type="NCBI Taxonomy" id="45235"/>
    <lineage>
        <taxon>Eukaryota</taxon>
        <taxon>Fungi</taxon>
        <taxon>Dikarya</taxon>
        <taxon>Ascomycota</taxon>
        <taxon>Pezizomycotina</taxon>
        <taxon>Sordariomycetes</taxon>
        <taxon>Hypocreomycetidae</taxon>
        <taxon>Hypocreales</taxon>
        <taxon>Ophiocordycipitaceae</taxon>
        <taxon>Tolypocladium</taxon>
    </lineage>
</organism>
<keyword evidence="3 7" id="KW-0812">Transmembrane</keyword>
<dbReference type="CDD" id="cd14480">
    <property type="entry name" value="SPX_VTC2_like"/>
    <property type="match status" value="1"/>
</dbReference>
<dbReference type="OrthoDB" id="6493944at2759"/>
<dbReference type="InterPro" id="IPR018966">
    <property type="entry name" value="VTC_domain"/>
</dbReference>
<dbReference type="GO" id="GO:0006799">
    <property type="term" value="P:polyphosphate biosynthetic process"/>
    <property type="evidence" value="ECO:0007669"/>
    <property type="project" value="UniProtKB-ARBA"/>
</dbReference>
<evidence type="ECO:0000313" key="10">
    <source>
        <dbReference type="Proteomes" id="UP000236621"/>
    </source>
</evidence>
<evidence type="ECO:0000256" key="2">
    <source>
        <dbReference type="ARBA" id="ARBA00022554"/>
    </source>
</evidence>
<feature type="domain" description="SPX" evidence="8">
    <location>
        <begin position="1"/>
        <end position="178"/>
    </location>
</feature>
<feature type="region of interest" description="Disordered" evidence="6">
    <location>
        <begin position="84"/>
        <end position="125"/>
    </location>
</feature>
<proteinExistence type="predicted"/>
<comment type="subcellular location">
    <subcellularLocation>
        <location evidence="1">Vacuole membrane</location>
        <topology evidence="1">Multi-pass membrane protein</topology>
    </subcellularLocation>
</comment>
<dbReference type="PANTHER" id="PTHR46140:SF2">
    <property type="entry name" value="VACUOLAR TRANSPORTER CHAPERONE 3 COMPLEX SUBUNIT 3-RELATED"/>
    <property type="match status" value="1"/>
</dbReference>
<name>A0A2K3QFL4_9HYPO</name>
<evidence type="ECO:0000256" key="7">
    <source>
        <dbReference type="SAM" id="Phobius"/>
    </source>
</evidence>
<keyword evidence="2" id="KW-0926">Vacuole</keyword>